<keyword evidence="3" id="KW-1185">Reference proteome</keyword>
<evidence type="ECO:0000256" key="1">
    <source>
        <dbReference type="SAM" id="Coils"/>
    </source>
</evidence>
<reference evidence="2 3" key="1">
    <citation type="journal article" date="2015" name="Genome Biol.">
        <title>Comparative genomics of Steinernema reveals deeply conserved gene regulatory networks.</title>
        <authorList>
            <person name="Dillman A.R."/>
            <person name="Macchietto M."/>
            <person name="Porter C.F."/>
            <person name="Rogers A."/>
            <person name="Williams B."/>
            <person name="Antoshechkin I."/>
            <person name="Lee M.M."/>
            <person name="Goodwin Z."/>
            <person name="Lu X."/>
            <person name="Lewis E.E."/>
            <person name="Goodrich-Blair H."/>
            <person name="Stock S.P."/>
            <person name="Adams B.J."/>
            <person name="Sternberg P.W."/>
            <person name="Mortazavi A."/>
        </authorList>
    </citation>
    <scope>NUCLEOTIDE SEQUENCE [LARGE SCALE GENOMIC DNA]</scope>
    <source>
        <strain evidence="2 3">ALL</strain>
    </source>
</reference>
<organism evidence="2 3">
    <name type="scientific">Steinernema carpocapsae</name>
    <name type="common">Entomopathogenic nematode</name>
    <dbReference type="NCBI Taxonomy" id="34508"/>
    <lineage>
        <taxon>Eukaryota</taxon>
        <taxon>Metazoa</taxon>
        <taxon>Ecdysozoa</taxon>
        <taxon>Nematoda</taxon>
        <taxon>Chromadorea</taxon>
        <taxon>Rhabditida</taxon>
        <taxon>Tylenchina</taxon>
        <taxon>Panagrolaimomorpha</taxon>
        <taxon>Strongyloidoidea</taxon>
        <taxon>Steinernematidae</taxon>
        <taxon>Steinernema</taxon>
    </lineage>
</organism>
<accession>A0A4U5MK31</accession>
<evidence type="ECO:0000313" key="2">
    <source>
        <dbReference type="EMBL" id="TKR69754.1"/>
    </source>
</evidence>
<keyword evidence="1" id="KW-0175">Coiled coil</keyword>
<comment type="caution">
    <text evidence="2">The sequence shown here is derived from an EMBL/GenBank/DDBJ whole genome shotgun (WGS) entry which is preliminary data.</text>
</comment>
<protein>
    <submittedName>
        <fullName evidence="2">Uncharacterized protein</fullName>
    </submittedName>
</protein>
<dbReference type="Proteomes" id="UP000298663">
    <property type="component" value="Unassembled WGS sequence"/>
</dbReference>
<gene>
    <name evidence="2" type="ORF">L596_021864</name>
</gene>
<feature type="coiled-coil region" evidence="1">
    <location>
        <begin position="194"/>
        <end position="245"/>
    </location>
</feature>
<dbReference type="EMBL" id="AZBU02000007">
    <property type="protein sequence ID" value="TKR69754.1"/>
    <property type="molecule type" value="Genomic_DNA"/>
</dbReference>
<proteinExistence type="predicted"/>
<sequence length="270" mass="30896">MTRSKRCIDFWMCEVNFITQCGMHLIIHLLPFLIRSKYTIVPDMNSLRLFKSFFGNGRRFINSAQQLPKSTGSNYVSAQEFAKFKRNVMTKYWLSAAFFTVTGICLIKNCNVKPQPLQIKTIADRVDPMLQVDDAIEKIEKELVQAEACLATQATIFAQNTTAISDAQDRLEFLKLEHQVKQVIIKTRLTSSNINDLAKTAEDLETAKKELYDVLEKQETTKQKIKEQKAEIQSLNKRHEKLLVARGNHLSRAVEDVYHRACIVKAVGVL</sequence>
<evidence type="ECO:0000313" key="3">
    <source>
        <dbReference type="Proteomes" id="UP000298663"/>
    </source>
</evidence>
<dbReference type="AlphaFoldDB" id="A0A4U5MK31"/>
<name>A0A4U5MK31_STECR</name>
<reference evidence="2 3" key="2">
    <citation type="journal article" date="2019" name="G3 (Bethesda)">
        <title>Hybrid Assembly of the Genome of the Entomopathogenic Nematode Steinernema carpocapsae Identifies the X-Chromosome.</title>
        <authorList>
            <person name="Serra L."/>
            <person name="Macchietto M."/>
            <person name="Macias-Munoz A."/>
            <person name="McGill C.J."/>
            <person name="Rodriguez I.M."/>
            <person name="Rodriguez B."/>
            <person name="Murad R."/>
            <person name="Mortazavi A."/>
        </authorList>
    </citation>
    <scope>NUCLEOTIDE SEQUENCE [LARGE SCALE GENOMIC DNA]</scope>
    <source>
        <strain evidence="2 3">ALL</strain>
    </source>
</reference>